<dbReference type="Pfam" id="PF00970">
    <property type="entry name" value="FAD_binding_6"/>
    <property type="match status" value="1"/>
</dbReference>
<keyword evidence="6" id="KW-0285">Flavoprotein</keyword>
<evidence type="ECO:0000256" key="6">
    <source>
        <dbReference type="ARBA" id="ARBA00022630"/>
    </source>
</evidence>
<dbReference type="Gene3D" id="3.40.50.80">
    <property type="entry name" value="Nucleotide-binding domain of ferredoxin-NADP reductase (FNR) module"/>
    <property type="match status" value="1"/>
</dbReference>
<accession>Q8D2S9</accession>
<keyword evidence="18" id="KW-1185">Reference proteome</keyword>
<dbReference type="OrthoDB" id="9784483at2"/>
<dbReference type="STRING" id="36870.gene:10368768"/>
<dbReference type="InterPro" id="IPR017927">
    <property type="entry name" value="FAD-bd_FR_type"/>
</dbReference>
<dbReference type="KEGG" id="wbr:fpr"/>
<comment type="cofactor">
    <cofactor evidence="1">
        <name>FAD</name>
        <dbReference type="ChEBI" id="CHEBI:57692"/>
    </cofactor>
</comment>
<dbReference type="PANTHER" id="PTHR47878:SF1">
    <property type="entry name" value="FLAVODOXIN_FERREDOXIN--NADP REDUCTASE"/>
    <property type="match status" value="1"/>
</dbReference>
<dbReference type="PROSITE" id="PS51384">
    <property type="entry name" value="FAD_FR"/>
    <property type="match status" value="1"/>
</dbReference>
<name>Q8D2S9_WIGBR</name>
<comment type="similarity">
    <text evidence="2">Belongs to the ferredoxin--NADP reductase type 1 family.</text>
</comment>
<comment type="catalytic activity">
    <reaction evidence="15">
        <text>2 reduced [2Fe-2S]-[ferredoxin] + NADP(+) + H(+) = 2 oxidized [2Fe-2S]-[ferredoxin] + NADPH</text>
        <dbReference type="Rhea" id="RHEA:20125"/>
        <dbReference type="Rhea" id="RHEA-COMP:10000"/>
        <dbReference type="Rhea" id="RHEA-COMP:10001"/>
        <dbReference type="ChEBI" id="CHEBI:15378"/>
        <dbReference type="ChEBI" id="CHEBI:33737"/>
        <dbReference type="ChEBI" id="CHEBI:33738"/>
        <dbReference type="ChEBI" id="CHEBI:57783"/>
        <dbReference type="ChEBI" id="CHEBI:58349"/>
        <dbReference type="EC" id="1.18.1.2"/>
    </reaction>
</comment>
<keyword evidence="7" id="KW-0547">Nucleotide-binding</keyword>
<organism evidence="17 18">
    <name type="scientific">Wigglesworthia glossinidia brevipalpis</name>
    <dbReference type="NCBI Taxonomy" id="36870"/>
    <lineage>
        <taxon>Bacteria</taxon>
        <taxon>Pseudomonadati</taxon>
        <taxon>Pseudomonadota</taxon>
        <taxon>Gammaproteobacteria</taxon>
        <taxon>Enterobacterales</taxon>
        <taxon>Erwiniaceae</taxon>
        <taxon>Wigglesworthia</taxon>
    </lineage>
</organism>
<evidence type="ECO:0000256" key="15">
    <source>
        <dbReference type="ARBA" id="ARBA00047776"/>
    </source>
</evidence>
<dbReference type="GO" id="GO:0034599">
    <property type="term" value="P:cellular response to oxidative stress"/>
    <property type="evidence" value="ECO:0007669"/>
    <property type="project" value="TreeGrafter"/>
</dbReference>
<dbReference type="EC" id="1.19.1.1" evidence="3"/>
<dbReference type="eggNOG" id="COG1018">
    <property type="taxonomic scope" value="Bacteria"/>
</dbReference>
<evidence type="ECO:0000256" key="2">
    <source>
        <dbReference type="ARBA" id="ARBA00008312"/>
    </source>
</evidence>
<keyword evidence="8" id="KW-0274">FAD</keyword>
<dbReference type="InterPro" id="IPR001433">
    <property type="entry name" value="OxRdtase_FAD/NAD-bd"/>
</dbReference>
<evidence type="ECO:0000256" key="13">
    <source>
        <dbReference type="ARBA" id="ARBA00030173"/>
    </source>
</evidence>
<dbReference type="EMBL" id="BA000021">
    <property type="protein sequence ID" value="BAC24421.1"/>
    <property type="molecule type" value="Genomic_DNA"/>
</dbReference>
<evidence type="ECO:0000256" key="5">
    <source>
        <dbReference type="ARBA" id="ARBA00020327"/>
    </source>
</evidence>
<dbReference type="PANTHER" id="PTHR47878">
    <property type="entry name" value="OXIDOREDUCTASE FAD/NAD(P)-BINDING DOMAIN PROTEIN"/>
    <property type="match status" value="1"/>
</dbReference>
<dbReference type="SUPFAM" id="SSF63380">
    <property type="entry name" value="Riboflavin synthase domain-like"/>
    <property type="match status" value="1"/>
</dbReference>
<evidence type="ECO:0000256" key="9">
    <source>
        <dbReference type="ARBA" id="ARBA00022857"/>
    </source>
</evidence>
<reference evidence="17 18" key="1">
    <citation type="journal article" date="2002" name="Nat. Genet.">
        <title>Genome sequence of the endocellular obligate symbiont of tsetse flies, Wigglesworthia glossinidia.</title>
        <authorList>
            <person name="Akman L."/>
            <person name="Yamashita A."/>
            <person name="Watanabe H."/>
            <person name="Oshima K."/>
            <person name="Shiba T."/>
            <person name="Hattori M."/>
            <person name="Aksoy S."/>
        </authorList>
    </citation>
    <scope>NUCLEOTIDE SEQUENCE [LARGE SCALE GENOMIC DNA]</scope>
</reference>
<dbReference type="InterPro" id="IPR033892">
    <property type="entry name" value="FNR_bac"/>
</dbReference>
<evidence type="ECO:0000256" key="1">
    <source>
        <dbReference type="ARBA" id="ARBA00001974"/>
    </source>
</evidence>
<evidence type="ECO:0000256" key="10">
    <source>
        <dbReference type="ARBA" id="ARBA00023002"/>
    </source>
</evidence>
<dbReference type="InterPro" id="IPR017938">
    <property type="entry name" value="Riboflavin_synthase-like_b-brl"/>
</dbReference>
<evidence type="ECO:0000256" key="8">
    <source>
        <dbReference type="ARBA" id="ARBA00022827"/>
    </source>
</evidence>
<dbReference type="EC" id="1.18.1.2" evidence="4"/>
<evidence type="ECO:0000256" key="4">
    <source>
        <dbReference type="ARBA" id="ARBA00013223"/>
    </source>
</evidence>
<dbReference type="CDD" id="cd06195">
    <property type="entry name" value="FNR1"/>
    <property type="match status" value="1"/>
</dbReference>
<evidence type="ECO:0000256" key="7">
    <source>
        <dbReference type="ARBA" id="ARBA00022741"/>
    </source>
</evidence>
<dbReference type="InterPro" id="IPR008333">
    <property type="entry name" value="Cbr1-like_FAD-bd_dom"/>
</dbReference>
<evidence type="ECO:0000256" key="3">
    <source>
        <dbReference type="ARBA" id="ARBA00012872"/>
    </source>
</evidence>
<dbReference type="SUPFAM" id="SSF52343">
    <property type="entry name" value="Ferredoxin reductase-like, C-terminal NADP-linked domain"/>
    <property type="match status" value="1"/>
</dbReference>
<protein>
    <recommendedName>
        <fullName evidence="5">Flavodoxin/ferredoxin--NADP reductase</fullName>
        <ecNumber evidence="4">1.18.1.2</ecNumber>
        <ecNumber evidence="3">1.19.1.1</ecNumber>
    </recommendedName>
    <alternativeName>
        <fullName evidence="13">Ferredoxin (flavodoxin):NADP(+) oxidoreductase</fullName>
    </alternativeName>
    <alternativeName>
        <fullName evidence="11">Ferredoxin--NADP reductase</fullName>
    </alternativeName>
    <alternativeName>
        <fullName evidence="12">Flavodoxin--NADP reductase</fullName>
    </alternativeName>
</protein>
<dbReference type="Proteomes" id="UP000000562">
    <property type="component" value="Chromosome"/>
</dbReference>
<dbReference type="HOGENOM" id="CLU_003827_3_0_6"/>
<evidence type="ECO:0000313" key="18">
    <source>
        <dbReference type="Proteomes" id="UP000000562"/>
    </source>
</evidence>
<gene>
    <name evidence="17" type="primary">fpr</name>
</gene>
<feature type="domain" description="FAD-binding FR-type" evidence="16">
    <location>
        <begin position="2"/>
        <end position="101"/>
    </location>
</feature>
<proteinExistence type="inferred from homology"/>
<dbReference type="GO" id="GO:0042167">
    <property type="term" value="P:heme catabolic process"/>
    <property type="evidence" value="ECO:0007669"/>
    <property type="project" value="TreeGrafter"/>
</dbReference>
<dbReference type="AlphaFoldDB" id="Q8D2S9"/>
<dbReference type="InterPro" id="IPR051930">
    <property type="entry name" value="FNR_type-1"/>
</dbReference>
<evidence type="ECO:0000256" key="11">
    <source>
        <dbReference type="ARBA" id="ARBA00029856"/>
    </source>
</evidence>
<dbReference type="InterPro" id="IPR039261">
    <property type="entry name" value="FNR_nucleotide-bd"/>
</dbReference>
<evidence type="ECO:0000259" key="16">
    <source>
        <dbReference type="PROSITE" id="PS51384"/>
    </source>
</evidence>
<dbReference type="Gene3D" id="2.40.30.10">
    <property type="entry name" value="Translation factors"/>
    <property type="match status" value="1"/>
</dbReference>
<dbReference type="Pfam" id="PF00175">
    <property type="entry name" value="NAD_binding_1"/>
    <property type="match status" value="1"/>
</dbReference>
<dbReference type="GO" id="GO:0000166">
    <property type="term" value="F:nucleotide binding"/>
    <property type="evidence" value="ECO:0007669"/>
    <property type="project" value="UniProtKB-KW"/>
</dbReference>
<evidence type="ECO:0000256" key="12">
    <source>
        <dbReference type="ARBA" id="ARBA00030000"/>
    </source>
</evidence>
<dbReference type="GO" id="GO:0004324">
    <property type="term" value="F:ferredoxin-NADP+ reductase activity"/>
    <property type="evidence" value="ECO:0007669"/>
    <property type="project" value="UniProtKB-EC"/>
</dbReference>
<evidence type="ECO:0000256" key="14">
    <source>
        <dbReference type="ARBA" id="ARBA00047271"/>
    </source>
</evidence>
<keyword evidence="9" id="KW-0521">NADP</keyword>
<sequence length="249" mass="28939">MTEWVPGKIIKVKNWTDRLFSIILHAPISPFIAGQFAKLKLNINEKYIQRAYSYVNAPKDNNLEFYLVETKLGKFSPVLKSLNTGQKILITKNSSGSFILEMIPDCKNLWMIATGTAIGPYLSILQQGEDLNRFEKIILIHAVRFYKDLSYVEKIYNLKKIYKNKLFVQLIVSREKTKNTLFGRIPELINNGNLERSLKIYIDLKDTHVMLCGNPNMIHDTYSCLNKKFKMTKNYQNKVGNITSELYWK</sequence>
<evidence type="ECO:0000313" key="17">
    <source>
        <dbReference type="EMBL" id="BAC24421.1"/>
    </source>
</evidence>
<keyword evidence="10" id="KW-0560">Oxidoreductase</keyword>
<comment type="catalytic activity">
    <reaction evidence="14">
        <text>reduced [flavodoxin] + NADP(+) = oxidized [flavodoxin] + NADPH + 2 H(+)</text>
        <dbReference type="Rhea" id="RHEA:50756"/>
        <dbReference type="Rhea" id="RHEA-COMP:10622"/>
        <dbReference type="Rhea" id="RHEA-COMP:10623"/>
        <dbReference type="ChEBI" id="CHEBI:15378"/>
        <dbReference type="ChEBI" id="CHEBI:57618"/>
        <dbReference type="ChEBI" id="CHEBI:57783"/>
        <dbReference type="ChEBI" id="CHEBI:58210"/>
        <dbReference type="ChEBI" id="CHEBI:58349"/>
        <dbReference type="EC" id="1.19.1.1"/>
    </reaction>
</comment>